<evidence type="ECO:0000256" key="1">
    <source>
        <dbReference type="SAM" id="MobiDB-lite"/>
    </source>
</evidence>
<reference evidence="2 3" key="1">
    <citation type="journal article" date="2024" name="G3 (Bethesda)">
        <title>Genome assembly of Hibiscus sabdariffa L. provides insights into metabolisms of medicinal natural products.</title>
        <authorList>
            <person name="Kim T."/>
        </authorList>
    </citation>
    <scope>NUCLEOTIDE SEQUENCE [LARGE SCALE GENOMIC DNA]</scope>
    <source>
        <strain evidence="2">TK-2024</strain>
        <tissue evidence="2">Old leaves</tissue>
    </source>
</reference>
<feature type="region of interest" description="Disordered" evidence="1">
    <location>
        <begin position="157"/>
        <end position="186"/>
    </location>
</feature>
<feature type="compositionally biased region" description="Basic residues" evidence="1">
    <location>
        <begin position="1"/>
        <end position="11"/>
    </location>
</feature>
<keyword evidence="3" id="KW-1185">Reference proteome</keyword>
<proteinExistence type="predicted"/>
<organism evidence="2 3">
    <name type="scientific">Hibiscus sabdariffa</name>
    <name type="common">roselle</name>
    <dbReference type="NCBI Taxonomy" id="183260"/>
    <lineage>
        <taxon>Eukaryota</taxon>
        <taxon>Viridiplantae</taxon>
        <taxon>Streptophyta</taxon>
        <taxon>Embryophyta</taxon>
        <taxon>Tracheophyta</taxon>
        <taxon>Spermatophyta</taxon>
        <taxon>Magnoliopsida</taxon>
        <taxon>eudicotyledons</taxon>
        <taxon>Gunneridae</taxon>
        <taxon>Pentapetalae</taxon>
        <taxon>rosids</taxon>
        <taxon>malvids</taxon>
        <taxon>Malvales</taxon>
        <taxon>Malvaceae</taxon>
        <taxon>Malvoideae</taxon>
        <taxon>Hibiscus</taxon>
    </lineage>
</organism>
<dbReference type="EMBL" id="JBBPBN010000046">
    <property type="protein sequence ID" value="KAK8995261.1"/>
    <property type="molecule type" value="Genomic_DNA"/>
</dbReference>
<feature type="region of interest" description="Disordered" evidence="1">
    <location>
        <begin position="1"/>
        <end position="26"/>
    </location>
</feature>
<evidence type="ECO:0008006" key="4">
    <source>
        <dbReference type="Google" id="ProtNLM"/>
    </source>
</evidence>
<dbReference type="Proteomes" id="UP001396334">
    <property type="component" value="Unassembled WGS sequence"/>
</dbReference>
<protein>
    <recommendedName>
        <fullName evidence="4">RNase H type-1 domain-containing protein</fullName>
    </recommendedName>
</protein>
<gene>
    <name evidence="2" type="ORF">V6N11_069702</name>
</gene>
<sequence>MQVVNRRRRNGIHQISTGIKGGSGKAKEVMGSRFTALAEETDMGTLQVELGLVMESHEPPMQYREMTSNSPIGVPKVAKTADIVESGAIAKSSTNHGNQGEEALNVASMGKVVQAPSTLTIGKHSSVRVEPIGGNREVRGPKGKILPTSIRGLSQATSSKVHLGVKGGNKTGLKLHKKDDTGKSNSTLASRLSSLVSDLNQAGDEEDIRRVQRRDDGALDDVQKLLAREWTVRVRHVSRGSNRAADRLVVRGQRLGTTQSLFSRPLADMVSVIGEEMLESGSVDREAEGVG</sequence>
<accession>A0ABR2Q3J6</accession>
<evidence type="ECO:0000313" key="2">
    <source>
        <dbReference type="EMBL" id="KAK8995261.1"/>
    </source>
</evidence>
<comment type="caution">
    <text evidence="2">The sequence shown here is derived from an EMBL/GenBank/DDBJ whole genome shotgun (WGS) entry which is preliminary data.</text>
</comment>
<evidence type="ECO:0000313" key="3">
    <source>
        <dbReference type="Proteomes" id="UP001396334"/>
    </source>
</evidence>
<name>A0ABR2Q3J6_9ROSI</name>